<evidence type="ECO:0000313" key="2">
    <source>
        <dbReference type="EMBL" id="PRP78568.1"/>
    </source>
</evidence>
<organism evidence="2 3">
    <name type="scientific">Planoprotostelium fungivorum</name>
    <dbReference type="NCBI Taxonomy" id="1890364"/>
    <lineage>
        <taxon>Eukaryota</taxon>
        <taxon>Amoebozoa</taxon>
        <taxon>Evosea</taxon>
        <taxon>Variosea</taxon>
        <taxon>Cavosteliida</taxon>
        <taxon>Cavosteliaceae</taxon>
        <taxon>Planoprotostelium</taxon>
    </lineage>
</organism>
<accession>A0A2P6N3N5</accession>
<sequence>MRPLKLYALLLFIHCIHVSAFRWRSLYQTDPTHSFLKTILPNKLGLSVESPSNRVAELYRSLAGSPNALPNRTPSHPLTPVIIVSSLAGSILQGYVDESYPLPYRLDSCRTPDSWFEIWVNEASFAYHRECMYYNLGFDYIDGKYVSRRGIRTRVPYYGEVRGVKRVHLDKLGTANIGLSSPSRLNNTTILLVSLLLTIESQSLLLIYLLNADHHRRKMTDPNLPTLRTCINGLVLTLAKKIWAQEKLDAHPNLASTLTLETDVDLIAHIKASTVTPAVPTMIDKKRMEGLLSSDLGSKFYGPDKLVKDYPSLFQSGGTSDNEVVEMDWGSFWDRMFLDLWTCLKSIVFERNEYLQAFLHSEHALYSFGRKHCTPKDIIPLPHRVQCLQRLQLNTQKSHLLQAKSLSCLGLVLSIFLGETEQDETKSTLVSVSSRQFSPESHENDIQKLQCRANDISHHIPPDVATTNLNTKCKPIPNKSHNSMQVVAETRYFIYLALLSKKVVQRSIRWAQIERVLDGDTMDLPMISQPGLRGYSRGDVNSCS</sequence>
<keyword evidence="1" id="KW-0732">Signal</keyword>
<proteinExistence type="predicted"/>
<protein>
    <submittedName>
        <fullName evidence="2">Uncharacterized protein</fullName>
    </submittedName>
</protein>
<dbReference type="EMBL" id="MDYQ01000216">
    <property type="protein sequence ID" value="PRP78568.1"/>
    <property type="molecule type" value="Genomic_DNA"/>
</dbReference>
<feature type="chain" id="PRO_5015133949" evidence="1">
    <location>
        <begin position="21"/>
        <end position="544"/>
    </location>
</feature>
<feature type="signal peptide" evidence="1">
    <location>
        <begin position="1"/>
        <end position="20"/>
    </location>
</feature>
<comment type="caution">
    <text evidence="2">The sequence shown here is derived from an EMBL/GenBank/DDBJ whole genome shotgun (WGS) entry which is preliminary data.</text>
</comment>
<dbReference type="InParanoid" id="A0A2P6N3N5"/>
<keyword evidence="3" id="KW-1185">Reference proteome</keyword>
<dbReference type="AlphaFoldDB" id="A0A2P6N3N5"/>
<dbReference type="Proteomes" id="UP000241769">
    <property type="component" value="Unassembled WGS sequence"/>
</dbReference>
<gene>
    <name evidence="2" type="ORF">PROFUN_13401</name>
</gene>
<name>A0A2P6N3N5_9EUKA</name>
<reference evidence="2 3" key="1">
    <citation type="journal article" date="2018" name="Genome Biol. Evol.">
        <title>Multiple Roots of Fruiting Body Formation in Amoebozoa.</title>
        <authorList>
            <person name="Hillmann F."/>
            <person name="Forbes G."/>
            <person name="Novohradska S."/>
            <person name="Ferling I."/>
            <person name="Riege K."/>
            <person name="Groth M."/>
            <person name="Westermann M."/>
            <person name="Marz M."/>
            <person name="Spaller T."/>
            <person name="Winckler T."/>
            <person name="Schaap P."/>
            <person name="Glockner G."/>
        </authorList>
    </citation>
    <scope>NUCLEOTIDE SEQUENCE [LARGE SCALE GENOMIC DNA]</scope>
    <source>
        <strain evidence="2 3">Jena</strain>
    </source>
</reference>
<evidence type="ECO:0000256" key="1">
    <source>
        <dbReference type="SAM" id="SignalP"/>
    </source>
</evidence>
<dbReference type="OrthoDB" id="190846at2759"/>
<evidence type="ECO:0000313" key="3">
    <source>
        <dbReference type="Proteomes" id="UP000241769"/>
    </source>
</evidence>